<evidence type="ECO:0000256" key="1">
    <source>
        <dbReference type="ARBA" id="ARBA00004141"/>
    </source>
</evidence>
<reference evidence="7" key="1">
    <citation type="journal article" date="2014" name="Int. J. Syst. Evol. Microbiol.">
        <title>Complete genome sequence of Corynebacterium casei LMG S-19264T (=DSM 44701T), isolated from a smear-ripened cheese.</title>
        <authorList>
            <consortium name="US DOE Joint Genome Institute (JGI-PGF)"/>
            <person name="Walter F."/>
            <person name="Albersmeier A."/>
            <person name="Kalinowski J."/>
            <person name="Ruckert C."/>
        </authorList>
    </citation>
    <scope>NUCLEOTIDE SEQUENCE</scope>
    <source>
        <strain evidence="7">JCM 10088</strain>
    </source>
</reference>
<dbReference type="RefSeq" id="WP_188596538.1">
    <property type="nucleotide sequence ID" value="NZ_BMNL01000003.1"/>
</dbReference>
<feature type="transmembrane region" description="Helical" evidence="5">
    <location>
        <begin position="20"/>
        <end position="39"/>
    </location>
</feature>
<evidence type="ECO:0000256" key="2">
    <source>
        <dbReference type="ARBA" id="ARBA00022692"/>
    </source>
</evidence>
<dbReference type="OrthoDB" id="147058at2157"/>
<sequence>MRPGNVYAVAKYIILSSRAWIYAALGFTLMFPILWLLLLKMVGNPIYVEYFIVGTVVNTSFGIPFIGASQDISMFKRETIYSMLFANGADHFDIALGYIIQVVALSTPSIVALLALAVIMMGIRYGVIQITLAVAAAILISLASALLGYALGVGVRNYRVVNQVSQIVPWPLLLLAPVYYPITILPTTLRYVALILPTTYMAFTVEGALNLNLSTLAMGLLGILAYSSASVLITRYAIARGEVNG</sequence>
<keyword evidence="2 5" id="KW-0812">Transmembrane</keyword>
<dbReference type="AlphaFoldDB" id="A0A830GXD7"/>
<keyword evidence="4 5" id="KW-0472">Membrane</keyword>
<proteinExistence type="predicted"/>
<evidence type="ECO:0000256" key="4">
    <source>
        <dbReference type="ARBA" id="ARBA00023136"/>
    </source>
</evidence>
<dbReference type="Proteomes" id="UP000610960">
    <property type="component" value="Unassembled WGS sequence"/>
</dbReference>
<evidence type="ECO:0000256" key="5">
    <source>
        <dbReference type="SAM" id="Phobius"/>
    </source>
</evidence>
<evidence type="ECO:0000313" key="7">
    <source>
        <dbReference type="EMBL" id="GGP21201.1"/>
    </source>
</evidence>
<dbReference type="PANTHER" id="PTHR43229">
    <property type="entry name" value="NODULATION PROTEIN J"/>
    <property type="match status" value="1"/>
</dbReference>
<keyword evidence="8" id="KW-1185">Reference proteome</keyword>
<dbReference type="GO" id="GO:0016020">
    <property type="term" value="C:membrane"/>
    <property type="evidence" value="ECO:0007669"/>
    <property type="project" value="UniProtKB-SubCell"/>
</dbReference>
<comment type="caution">
    <text evidence="7">The sequence shown here is derived from an EMBL/GenBank/DDBJ whole genome shotgun (WGS) entry which is preliminary data.</text>
</comment>
<feature type="transmembrane region" description="Helical" evidence="5">
    <location>
        <begin position="98"/>
        <end position="123"/>
    </location>
</feature>
<keyword evidence="3 5" id="KW-1133">Transmembrane helix</keyword>
<dbReference type="GO" id="GO:0005524">
    <property type="term" value="F:ATP binding"/>
    <property type="evidence" value="ECO:0007669"/>
    <property type="project" value="UniProtKB-KW"/>
</dbReference>
<feature type="transmembrane region" description="Helical" evidence="5">
    <location>
        <begin position="46"/>
        <end position="67"/>
    </location>
</feature>
<evidence type="ECO:0000256" key="3">
    <source>
        <dbReference type="ARBA" id="ARBA00022989"/>
    </source>
</evidence>
<accession>A0A830GXD7</accession>
<dbReference type="Pfam" id="PF01061">
    <property type="entry name" value="ABC2_membrane"/>
    <property type="match status" value="1"/>
</dbReference>
<gene>
    <name evidence="7" type="ORF">GCM10007981_12050</name>
</gene>
<dbReference type="PANTHER" id="PTHR43229:SF3">
    <property type="entry name" value="ABC-TYPE MULTIDRUG TRANSPORT SYSTEM, PERMEASE COMPONENT"/>
    <property type="match status" value="1"/>
</dbReference>
<protein>
    <submittedName>
        <fullName evidence="7">Multidrug ABC transporter ATP-binding protein</fullName>
    </submittedName>
</protein>
<dbReference type="InterPro" id="IPR051784">
    <property type="entry name" value="Nod_factor_ABC_transporter"/>
</dbReference>
<keyword evidence="7" id="KW-0067">ATP-binding</keyword>
<feature type="domain" description="ABC-2 type transporter transmembrane" evidence="6">
    <location>
        <begin position="29"/>
        <end position="201"/>
    </location>
</feature>
<keyword evidence="7" id="KW-0547">Nucleotide-binding</keyword>
<feature type="transmembrane region" description="Helical" evidence="5">
    <location>
        <begin position="130"/>
        <end position="151"/>
    </location>
</feature>
<name>A0A830GXD7_9CREN</name>
<organism evidence="7 8">
    <name type="scientific">Thermocladium modestius</name>
    <dbReference type="NCBI Taxonomy" id="62609"/>
    <lineage>
        <taxon>Archaea</taxon>
        <taxon>Thermoproteota</taxon>
        <taxon>Thermoprotei</taxon>
        <taxon>Thermoproteales</taxon>
        <taxon>Thermoproteaceae</taxon>
        <taxon>Thermocladium</taxon>
    </lineage>
</organism>
<dbReference type="EMBL" id="BMNL01000003">
    <property type="protein sequence ID" value="GGP21201.1"/>
    <property type="molecule type" value="Genomic_DNA"/>
</dbReference>
<dbReference type="InterPro" id="IPR013525">
    <property type="entry name" value="ABC2_TM"/>
</dbReference>
<evidence type="ECO:0000313" key="8">
    <source>
        <dbReference type="Proteomes" id="UP000610960"/>
    </source>
</evidence>
<comment type="subcellular location">
    <subcellularLocation>
        <location evidence="1">Membrane</location>
        <topology evidence="1">Multi-pass membrane protein</topology>
    </subcellularLocation>
</comment>
<dbReference type="GO" id="GO:0140359">
    <property type="term" value="F:ABC-type transporter activity"/>
    <property type="evidence" value="ECO:0007669"/>
    <property type="project" value="InterPro"/>
</dbReference>
<feature type="transmembrane region" description="Helical" evidence="5">
    <location>
        <begin position="215"/>
        <end position="238"/>
    </location>
</feature>
<reference evidence="7" key="2">
    <citation type="submission" date="2020-09" db="EMBL/GenBank/DDBJ databases">
        <authorList>
            <person name="Sun Q."/>
            <person name="Ohkuma M."/>
        </authorList>
    </citation>
    <scope>NUCLEOTIDE SEQUENCE</scope>
    <source>
        <strain evidence="7">JCM 10088</strain>
    </source>
</reference>
<evidence type="ECO:0000259" key="6">
    <source>
        <dbReference type="Pfam" id="PF01061"/>
    </source>
</evidence>